<evidence type="ECO:0000313" key="2">
    <source>
        <dbReference type="Proteomes" id="UP000324479"/>
    </source>
</evidence>
<reference evidence="1 2" key="1">
    <citation type="submission" date="2019-08" db="EMBL/GenBank/DDBJ databases">
        <authorList>
            <person name="Dhanesh K."/>
            <person name="Kumar G."/>
            <person name="Sasikala C."/>
            <person name="Venkata Ramana C."/>
        </authorList>
    </citation>
    <scope>NUCLEOTIDE SEQUENCE [LARGE SCALE GENOMIC DNA]</scope>
    <source>
        <strain evidence="1 2">JC645</strain>
    </source>
</reference>
<comment type="caution">
    <text evidence="1">The sequence shown here is derived from an EMBL/GenBank/DDBJ whole genome shotgun (WGS) entry which is preliminary data.</text>
</comment>
<accession>A0A5M6CM69</accession>
<protein>
    <submittedName>
        <fullName evidence="1">Uncharacterized protein</fullName>
    </submittedName>
</protein>
<dbReference type="Proteomes" id="UP000324479">
    <property type="component" value="Unassembled WGS sequence"/>
</dbReference>
<evidence type="ECO:0000313" key="1">
    <source>
        <dbReference type="EMBL" id="KAA5536087.1"/>
    </source>
</evidence>
<dbReference type="RefSeq" id="WP_150079977.1">
    <property type="nucleotide sequence ID" value="NZ_VWOX01000039.1"/>
</dbReference>
<sequence>MTLLLVCNSLSVFGESPIAPDFQPGELSFLKPGHAYIVRFSSGRELFEHTETGMTETFTRTPSGKKENVEPRRYKMSIPLRIFKVVERGGGPWVLMEHPSSSEDYARWSGKHRAIAILSSKQSPVSEDDPDAQDRLKRLREAAARNMPTTQTWINLDHAITIAEVSLRSLGIGSDD</sequence>
<name>A0A5M6CM69_9BACT</name>
<organism evidence="1 2">
    <name type="scientific">Roseiconus nitratireducens</name>
    <dbReference type="NCBI Taxonomy" id="2605748"/>
    <lineage>
        <taxon>Bacteria</taxon>
        <taxon>Pseudomonadati</taxon>
        <taxon>Planctomycetota</taxon>
        <taxon>Planctomycetia</taxon>
        <taxon>Pirellulales</taxon>
        <taxon>Pirellulaceae</taxon>
        <taxon>Roseiconus</taxon>
    </lineage>
</organism>
<gene>
    <name evidence="1" type="ORF">FYK55_28240</name>
</gene>
<dbReference type="AlphaFoldDB" id="A0A5M6CM69"/>
<dbReference type="EMBL" id="VWOX01000039">
    <property type="protein sequence ID" value="KAA5536087.1"/>
    <property type="molecule type" value="Genomic_DNA"/>
</dbReference>
<keyword evidence="2" id="KW-1185">Reference proteome</keyword>
<proteinExistence type="predicted"/>